<keyword evidence="2" id="KW-1185">Reference proteome</keyword>
<reference evidence="1 2" key="1">
    <citation type="submission" date="2012-01" db="EMBL/GenBank/DDBJ databases">
        <title>The Genome Sequence of Megamonas funiformis YIT 11815.</title>
        <authorList>
            <consortium name="The Broad Institute Genome Sequencing Platform"/>
            <person name="Earl A."/>
            <person name="Ward D."/>
            <person name="Feldgarden M."/>
            <person name="Gevers D."/>
            <person name="Morotomi M."/>
            <person name="Young S.K."/>
            <person name="Zeng Q."/>
            <person name="Gargeya S."/>
            <person name="Fitzgerald M."/>
            <person name="Haas B."/>
            <person name="Abouelleil A."/>
            <person name="Alvarado L."/>
            <person name="Arachchi H.M."/>
            <person name="Berlin A."/>
            <person name="Chapman S.B."/>
            <person name="Gearin G."/>
            <person name="Goldberg J."/>
            <person name="Griggs A."/>
            <person name="Gujja S."/>
            <person name="Hansen M."/>
            <person name="Heiman D."/>
            <person name="Howarth C."/>
            <person name="Larimer J."/>
            <person name="Lui A."/>
            <person name="MacDonald P.J.P."/>
            <person name="McCowen C."/>
            <person name="Montmayeur A."/>
            <person name="Murphy C."/>
            <person name="Neiman D."/>
            <person name="Pearson M."/>
            <person name="Priest M."/>
            <person name="Roberts A."/>
            <person name="Saif S."/>
            <person name="Shea T."/>
            <person name="Sisk P."/>
            <person name="Stolte C."/>
            <person name="Sykes S."/>
            <person name="Wortman J."/>
            <person name="Nusbaum C."/>
            <person name="Birren B."/>
        </authorList>
    </citation>
    <scope>NUCLEOTIDE SEQUENCE [LARGE SCALE GENOMIC DNA]</scope>
    <source>
        <strain evidence="1 2">YIT 11815</strain>
    </source>
</reference>
<gene>
    <name evidence="1" type="ORF">HMPREF9454_00730</name>
</gene>
<proteinExistence type="predicted"/>
<organism evidence="1 2">
    <name type="scientific">Megamonas funiformis YIT 11815</name>
    <dbReference type="NCBI Taxonomy" id="742816"/>
    <lineage>
        <taxon>Bacteria</taxon>
        <taxon>Bacillati</taxon>
        <taxon>Bacillota</taxon>
        <taxon>Negativicutes</taxon>
        <taxon>Selenomonadales</taxon>
        <taxon>Selenomonadaceae</taxon>
        <taxon>Megamonas</taxon>
    </lineage>
</organism>
<evidence type="ECO:0000313" key="2">
    <source>
        <dbReference type="Proteomes" id="UP000005963"/>
    </source>
</evidence>
<comment type="caution">
    <text evidence="1">The sequence shown here is derived from an EMBL/GenBank/DDBJ whole genome shotgun (WGS) entry which is preliminary data.</text>
</comment>
<protein>
    <submittedName>
        <fullName evidence="1">Uncharacterized protein</fullName>
    </submittedName>
</protein>
<accession>A0ABN0EJV5</accession>
<dbReference type="Proteomes" id="UP000005963">
    <property type="component" value="Unassembled WGS sequence"/>
</dbReference>
<sequence length="39" mass="4445">MTKRCNICAKKLDEQGKCTNEKCPNCLKEKLISELESSK</sequence>
<name>A0ABN0EJV5_9FIRM</name>
<evidence type="ECO:0000313" key="1">
    <source>
        <dbReference type="EMBL" id="EHR38522.1"/>
    </source>
</evidence>
<dbReference type="EMBL" id="ADMB01000036">
    <property type="protein sequence ID" value="EHR38522.1"/>
    <property type="molecule type" value="Genomic_DNA"/>
</dbReference>